<organism evidence="1 2">
    <name type="scientific">Aulographum hederae CBS 113979</name>
    <dbReference type="NCBI Taxonomy" id="1176131"/>
    <lineage>
        <taxon>Eukaryota</taxon>
        <taxon>Fungi</taxon>
        <taxon>Dikarya</taxon>
        <taxon>Ascomycota</taxon>
        <taxon>Pezizomycotina</taxon>
        <taxon>Dothideomycetes</taxon>
        <taxon>Pleosporomycetidae</taxon>
        <taxon>Aulographales</taxon>
        <taxon>Aulographaceae</taxon>
    </lineage>
</organism>
<evidence type="ECO:0000313" key="1">
    <source>
        <dbReference type="EMBL" id="KAF1984767.1"/>
    </source>
</evidence>
<protein>
    <submittedName>
        <fullName evidence="1">Uncharacterized protein</fullName>
    </submittedName>
</protein>
<keyword evidence="2" id="KW-1185">Reference proteome</keyword>
<dbReference type="Proteomes" id="UP000800041">
    <property type="component" value="Unassembled WGS sequence"/>
</dbReference>
<accession>A0A6G1GVE1</accession>
<dbReference type="EMBL" id="ML977166">
    <property type="protein sequence ID" value="KAF1984767.1"/>
    <property type="molecule type" value="Genomic_DNA"/>
</dbReference>
<name>A0A6G1GVE1_9PEZI</name>
<reference evidence="1" key="1">
    <citation type="journal article" date="2020" name="Stud. Mycol.">
        <title>101 Dothideomycetes genomes: a test case for predicting lifestyles and emergence of pathogens.</title>
        <authorList>
            <person name="Haridas S."/>
            <person name="Albert R."/>
            <person name="Binder M."/>
            <person name="Bloem J."/>
            <person name="Labutti K."/>
            <person name="Salamov A."/>
            <person name="Andreopoulos B."/>
            <person name="Baker S."/>
            <person name="Barry K."/>
            <person name="Bills G."/>
            <person name="Bluhm B."/>
            <person name="Cannon C."/>
            <person name="Castanera R."/>
            <person name="Culley D."/>
            <person name="Daum C."/>
            <person name="Ezra D."/>
            <person name="Gonzalez J."/>
            <person name="Henrissat B."/>
            <person name="Kuo A."/>
            <person name="Liang C."/>
            <person name="Lipzen A."/>
            <person name="Lutzoni F."/>
            <person name="Magnuson J."/>
            <person name="Mondo S."/>
            <person name="Nolan M."/>
            <person name="Ohm R."/>
            <person name="Pangilinan J."/>
            <person name="Park H.-J."/>
            <person name="Ramirez L."/>
            <person name="Alfaro M."/>
            <person name="Sun H."/>
            <person name="Tritt A."/>
            <person name="Yoshinaga Y."/>
            <person name="Zwiers L.-H."/>
            <person name="Turgeon B."/>
            <person name="Goodwin S."/>
            <person name="Spatafora J."/>
            <person name="Crous P."/>
            <person name="Grigoriev I."/>
        </authorList>
    </citation>
    <scope>NUCLEOTIDE SEQUENCE</scope>
    <source>
        <strain evidence="1">CBS 113979</strain>
    </source>
</reference>
<sequence length="139" mass="15453">MPTSTLLSVEATPQVLGPLRIGLPCLSRPQRCQRRRYLCHYQEGNQNSCYTKQQLMRFVSLYPISSQPTPCLLDCVISFLSFLTFGSISIQTLPAGSFDAVLPLPTPSPQLGPRPCRSATESMCFSDVRVPTETIWSLI</sequence>
<dbReference type="AlphaFoldDB" id="A0A6G1GVE1"/>
<proteinExistence type="predicted"/>
<gene>
    <name evidence="1" type="ORF">K402DRAFT_135654</name>
</gene>
<evidence type="ECO:0000313" key="2">
    <source>
        <dbReference type="Proteomes" id="UP000800041"/>
    </source>
</evidence>